<dbReference type="GO" id="GO:0003677">
    <property type="term" value="F:DNA binding"/>
    <property type="evidence" value="ECO:0007669"/>
    <property type="project" value="UniProtKB-KW"/>
</dbReference>
<feature type="domain" description="RNA polymerase sigma factor 70 region 4 type 2" evidence="7">
    <location>
        <begin position="132"/>
        <end position="183"/>
    </location>
</feature>
<feature type="domain" description="RNA polymerase sigma-70 region 2" evidence="6">
    <location>
        <begin position="22"/>
        <end position="90"/>
    </location>
</feature>
<dbReference type="PANTHER" id="PTHR43133:SF8">
    <property type="entry name" value="RNA POLYMERASE SIGMA FACTOR HI_1459-RELATED"/>
    <property type="match status" value="1"/>
</dbReference>
<evidence type="ECO:0000256" key="1">
    <source>
        <dbReference type="ARBA" id="ARBA00010641"/>
    </source>
</evidence>
<name>A0A645C9Y3_9ZZZZ</name>
<protein>
    <submittedName>
        <fullName evidence="8">ECF RNA polymerase sigma factor SigM</fullName>
    </submittedName>
</protein>
<dbReference type="NCBIfam" id="TIGR02937">
    <property type="entry name" value="sigma70-ECF"/>
    <property type="match status" value="1"/>
</dbReference>
<organism evidence="8">
    <name type="scientific">bioreactor metagenome</name>
    <dbReference type="NCBI Taxonomy" id="1076179"/>
    <lineage>
        <taxon>unclassified sequences</taxon>
        <taxon>metagenomes</taxon>
        <taxon>ecological metagenomes</taxon>
    </lineage>
</organism>
<dbReference type="InterPro" id="IPR014284">
    <property type="entry name" value="RNA_pol_sigma-70_dom"/>
</dbReference>
<evidence type="ECO:0000256" key="3">
    <source>
        <dbReference type="ARBA" id="ARBA00023082"/>
    </source>
</evidence>
<dbReference type="AlphaFoldDB" id="A0A645C9Y3"/>
<dbReference type="InterPro" id="IPR039425">
    <property type="entry name" value="RNA_pol_sigma-70-like"/>
</dbReference>
<accession>A0A645C9Y3</accession>
<dbReference type="InterPro" id="IPR013324">
    <property type="entry name" value="RNA_pol_sigma_r3/r4-like"/>
</dbReference>
<proteinExistence type="inferred from homology"/>
<dbReference type="Gene3D" id="1.10.10.10">
    <property type="entry name" value="Winged helix-like DNA-binding domain superfamily/Winged helix DNA-binding domain"/>
    <property type="match status" value="1"/>
</dbReference>
<dbReference type="InterPro" id="IPR013249">
    <property type="entry name" value="RNA_pol_sigma70_r4_t2"/>
</dbReference>
<keyword evidence="5" id="KW-0804">Transcription</keyword>
<keyword evidence="2" id="KW-0805">Transcription regulation</keyword>
<comment type="similarity">
    <text evidence="1">Belongs to the sigma-70 factor family. ECF subfamily.</text>
</comment>
<keyword evidence="4" id="KW-0238">DNA-binding</keyword>
<dbReference type="PANTHER" id="PTHR43133">
    <property type="entry name" value="RNA POLYMERASE ECF-TYPE SIGMA FACTO"/>
    <property type="match status" value="1"/>
</dbReference>
<dbReference type="SUPFAM" id="SSF88659">
    <property type="entry name" value="Sigma3 and sigma4 domains of RNA polymerase sigma factors"/>
    <property type="match status" value="1"/>
</dbReference>
<dbReference type="InterPro" id="IPR013325">
    <property type="entry name" value="RNA_pol_sigma_r2"/>
</dbReference>
<dbReference type="Gene3D" id="1.10.1740.10">
    <property type="match status" value="1"/>
</dbReference>
<dbReference type="InterPro" id="IPR036388">
    <property type="entry name" value="WH-like_DNA-bd_sf"/>
</dbReference>
<dbReference type="GO" id="GO:0016987">
    <property type="term" value="F:sigma factor activity"/>
    <property type="evidence" value="ECO:0007669"/>
    <property type="project" value="UniProtKB-KW"/>
</dbReference>
<dbReference type="Pfam" id="PF08281">
    <property type="entry name" value="Sigma70_r4_2"/>
    <property type="match status" value="1"/>
</dbReference>
<evidence type="ECO:0000313" key="8">
    <source>
        <dbReference type="EMBL" id="MPM73734.1"/>
    </source>
</evidence>
<dbReference type="SUPFAM" id="SSF88946">
    <property type="entry name" value="Sigma2 domain of RNA polymerase sigma factors"/>
    <property type="match status" value="1"/>
</dbReference>
<comment type="caution">
    <text evidence="8">The sequence shown here is derived from an EMBL/GenBank/DDBJ whole genome shotgun (WGS) entry which is preliminary data.</text>
</comment>
<evidence type="ECO:0000259" key="7">
    <source>
        <dbReference type="Pfam" id="PF08281"/>
    </source>
</evidence>
<reference evidence="8" key="1">
    <citation type="submission" date="2019-08" db="EMBL/GenBank/DDBJ databases">
        <authorList>
            <person name="Kucharzyk K."/>
            <person name="Murdoch R.W."/>
            <person name="Higgins S."/>
            <person name="Loffler F."/>
        </authorList>
    </citation>
    <scope>NUCLEOTIDE SEQUENCE</scope>
</reference>
<evidence type="ECO:0000256" key="4">
    <source>
        <dbReference type="ARBA" id="ARBA00023125"/>
    </source>
</evidence>
<keyword evidence="3" id="KW-0731">Sigma factor</keyword>
<dbReference type="EMBL" id="VSSQ01025534">
    <property type="protein sequence ID" value="MPM73734.1"/>
    <property type="molecule type" value="Genomic_DNA"/>
</dbReference>
<gene>
    <name evidence="8" type="primary">sigM_12</name>
    <name evidence="8" type="ORF">SDC9_120716</name>
</gene>
<dbReference type="GO" id="GO:0006352">
    <property type="term" value="P:DNA-templated transcription initiation"/>
    <property type="evidence" value="ECO:0007669"/>
    <property type="project" value="InterPro"/>
</dbReference>
<dbReference type="InterPro" id="IPR007627">
    <property type="entry name" value="RNA_pol_sigma70_r2"/>
</dbReference>
<evidence type="ECO:0000256" key="5">
    <source>
        <dbReference type="ARBA" id="ARBA00023163"/>
    </source>
</evidence>
<dbReference type="Pfam" id="PF04542">
    <property type="entry name" value="Sigma70_r2"/>
    <property type="match status" value="1"/>
</dbReference>
<evidence type="ECO:0000259" key="6">
    <source>
        <dbReference type="Pfam" id="PF04542"/>
    </source>
</evidence>
<evidence type="ECO:0000256" key="2">
    <source>
        <dbReference type="ARBA" id="ARBA00023015"/>
    </source>
</evidence>
<sequence>MDTGSECFFRYIGGDESGFDELIHLYRESLTAFVSGYVRSRAEAEDIAADVFVELIVHPDKFDPARGSIKTYMYSIARSRALDFLRRIKRGNETAISTTIDCNDTILDIPDLAHPSPEAEYITREEQTERAEALRSAMASIKEEYRTVLRLVYYENMSYSEAGEVMHKTSKQTDNLVFRAKHALKKAMSVQASDYSDKERLF</sequence>